<evidence type="ECO:0000256" key="5">
    <source>
        <dbReference type="ARBA" id="ARBA00022833"/>
    </source>
</evidence>
<protein>
    <submittedName>
        <fullName evidence="10">Zinc finger protein Xfin</fullName>
    </submittedName>
</protein>
<dbReference type="EMBL" id="HBUF01269513">
    <property type="protein sequence ID" value="CAG6684855.1"/>
    <property type="molecule type" value="Transcribed_RNA"/>
</dbReference>
<sequence length="1150" mass="134203">MQHFAQYPHRMVPPYSVPQHAPGHRLQLQERTHPPPLIPFQTQMGEHVRLQAYAPGHLQVQRHPVPLQMQSQGQSQQFQERMIQMNVHGKPQLMPRMPVQMQYPPTYYSVPNRFPSSVSPNSGRERPLSDPSSMNVPGLHPFRMGNVHGENFERYPRSYSEPHEDPNRLNPDLYQQEVYRDSSYRPETYQREPNVNTNEIFYRAVPVGGDRPMEMFQTKSSLAERHMPEKQSVLQKELERPSHGISSLESNKVITKREYEEPIDEAQDGNIEDNEFVDFEEAANLNVYSEQHERQTQEEGGENYDDNISIEHFLQVDYSDNANNQSNQQEEQQVQRQGQPLYQMNRQKTIIFKCKYCKKKFFHKRELEKHMISHSTYTRVRNDGKKRDFPCTLCDCSYIRKTHLERHMLSHMRKQDQYKCAKCNYFFVHRRHLEIHNLQVHSGKSADEGEVDDGGYDEQVQIVSVDPNAPDFSNEPQVSIVKIKEEIIDMAPSRPNHKHSNIKRSFFCQHCGRAFLKNQYLRAHIRNFHDGNFSETAVVEMTQRDSPFVQKKNMFCPVCGQGFIKMKYFRSHWNKFHEQEHETRIEVGKKTNPVPLNAPPPPQVKKPFVCHICNNGFYHPQNLKRHIRDVHYKKKPENAENQAVVTDNQNVSTQSKDRSKAVKKVAPAAKKPLQRARGPGAFCPVCSKEFLYEYNVRRHIRNSHPAFIGLAPVKTKPVPMALEDEQEERQEDQDQSITLSSLSSSNINESQLMGWNMDDDGQPSTSQSGEERPYKCTLCDKKFYRLLFLKRHCEVSHGVLHPDTTDDDWSFECQSCGKRFARNDSLIRHMKFKHKKLYRTMRAEKIRQNYETANKAQQENATEEPSLEEPKNNEEKETPVDEGTEVSQEIETDPFGDVPAPEVPETPAPKLKIFRCTKCNNSFCTKLEFIKHQRTMHPAVRQRKYKCKICNFKFSQHAHLRRHITQVHSKQNAGGTKKCTKCEFTAGNNIALSNHMRAHTREEANMRFHMIEEAQDEMENPREEEVENQPEDVDSQLEEEMETQLEETDSQPEELEEESQPEEDLDSREENIVTQHEIQQPVVVIDRMEEGETSSQDEDTIEPQAEEEIEDQTENVSDNLAETFNESLAKRLDETLAETMMSEMEEILDE</sequence>
<evidence type="ECO:0000256" key="7">
    <source>
        <dbReference type="PROSITE-ProRule" id="PRU00042"/>
    </source>
</evidence>
<dbReference type="Gene3D" id="3.30.160.60">
    <property type="entry name" value="Classic Zinc Finger"/>
    <property type="match status" value="6"/>
</dbReference>
<feature type="domain" description="C2H2-type" evidence="9">
    <location>
        <begin position="418"/>
        <end position="446"/>
    </location>
</feature>
<keyword evidence="6" id="KW-0539">Nucleus</keyword>
<dbReference type="PROSITE" id="PS00028">
    <property type="entry name" value="ZINC_FINGER_C2H2_1"/>
    <property type="match status" value="10"/>
</dbReference>
<feature type="domain" description="C2H2-type" evidence="9">
    <location>
        <begin position="945"/>
        <end position="973"/>
    </location>
</feature>
<feature type="domain" description="C2H2-type" evidence="9">
    <location>
        <begin position="681"/>
        <end position="704"/>
    </location>
</feature>
<keyword evidence="3" id="KW-0677">Repeat</keyword>
<keyword evidence="2" id="KW-0479">Metal-binding</keyword>
<dbReference type="GO" id="GO:0000977">
    <property type="term" value="F:RNA polymerase II transcription regulatory region sequence-specific DNA binding"/>
    <property type="evidence" value="ECO:0007669"/>
    <property type="project" value="TreeGrafter"/>
</dbReference>
<feature type="domain" description="C2H2-type" evidence="9">
    <location>
        <begin position="352"/>
        <end position="375"/>
    </location>
</feature>
<evidence type="ECO:0000256" key="8">
    <source>
        <dbReference type="SAM" id="MobiDB-lite"/>
    </source>
</evidence>
<dbReference type="AlphaFoldDB" id="A0A8D8TD78"/>
<feature type="compositionally biased region" description="Acidic residues" evidence="8">
    <location>
        <begin position="1089"/>
        <end position="1113"/>
    </location>
</feature>
<feature type="compositionally biased region" description="Basic and acidic residues" evidence="8">
    <location>
        <begin position="150"/>
        <end position="167"/>
    </location>
</feature>
<dbReference type="InterPro" id="IPR036236">
    <property type="entry name" value="Znf_C2H2_sf"/>
</dbReference>
<feature type="region of interest" description="Disordered" evidence="8">
    <location>
        <begin position="852"/>
        <end position="906"/>
    </location>
</feature>
<keyword evidence="5" id="KW-0862">Zinc</keyword>
<feature type="domain" description="C2H2-type" evidence="9">
    <location>
        <begin position="608"/>
        <end position="636"/>
    </location>
</feature>
<dbReference type="PANTHER" id="PTHR24381:SF393">
    <property type="entry name" value="CHROMATIN-LINKED ADAPTOR FOR MSL PROTEINS, ISOFORM B"/>
    <property type="match status" value="1"/>
</dbReference>
<feature type="domain" description="C2H2-type" evidence="9">
    <location>
        <begin position="914"/>
        <end position="942"/>
    </location>
</feature>
<feature type="region of interest" description="Disordered" evidence="8">
    <location>
        <begin position="1015"/>
        <end position="1116"/>
    </location>
</feature>
<feature type="compositionally biased region" description="Polar residues" evidence="8">
    <location>
        <begin position="639"/>
        <end position="654"/>
    </location>
</feature>
<dbReference type="FunFam" id="3.30.160.60:FF:000100">
    <property type="entry name" value="Zinc finger 45-like"/>
    <property type="match status" value="1"/>
</dbReference>
<accession>A0A8D8TD78</accession>
<feature type="domain" description="C2H2-type" evidence="9">
    <location>
        <begin position="811"/>
        <end position="834"/>
    </location>
</feature>
<feature type="compositionally biased region" description="Acidic residues" evidence="8">
    <location>
        <begin position="880"/>
        <end position="894"/>
    </location>
</feature>
<evidence type="ECO:0000313" key="10">
    <source>
        <dbReference type="EMBL" id="CAG6684856.1"/>
    </source>
</evidence>
<comment type="subcellular location">
    <subcellularLocation>
        <location evidence="1">Nucleus</location>
    </subcellularLocation>
</comment>
<evidence type="ECO:0000256" key="6">
    <source>
        <dbReference type="ARBA" id="ARBA00023242"/>
    </source>
</evidence>
<evidence type="ECO:0000256" key="3">
    <source>
        <dbReference type="ARBA" id="ARBA00022737"/>
    </source>
</evidence>
<proteinExistence type="predicted"/>
<evidence type="ECO:0000256" key="4">
    <source>
        <dbReference type="ARBA" id="ARBA00022771"/>
    </source>
</evidence>
<feature type="compositionally biased region" description="Acidic residues" evidence="8">
    <location>
        <begin position="723"/>
        <end position="734"/>
    </location>
</feature>
<dbReference type="GO" id="GO:0008270">
    <property type="term" value="F:zinc ion binding"/>
    <property type="evidence" value="ECO:0007669"/>
    <property type="project" value="UniProtKB-KW"/>
</dbReference>
<evidence type="ECO:0000256" key="1">
    <source>
        <dbReference type="ARBA" id="ARBA00004123"/>
    </source>
</evidence>
<feature type="compositionally biased region" description="Acidic residues" evidence="8">
    <location>
        <begin position="1015"/>
        <end position="1067"/>
    </location>
</feature>
<feature type="region of interest" description="Disordered" evidence="8">
    <location>
        <begin position="637"/>
        <end position="672"/>
    </location>
</feature>
<dbReference type="SUPFAM" id="SSF57667">
    <property type="entry name" value="beta-beta-alpha zinc fingers"/>
    <property type="match status" value="5"/>
</dbReference>
<dbReference type="SMART" id="SM00355">
    <property type="entry name" value="ZnF_C2H2"/>
    <property type="match status" value="12"/>
</dbReference>
<dbReference type="InterPro" id="IPR013087">
    <property type="entry name" value="Znf_C2H2_type"/>
</dbReference>
<evidence type="ECO:0000259" key="9">
    <source>
        <dbReference type="PROSITE" id="PS50157"/>
    </source>
</evidence>
<feature type="domain" description="C2H2-type" evidence="9">
    <location>
        <begin position="389"/>
        <end position="416"/>
    </location>
</feature>
<dbReference type="EMBL" id="HBUF01269514">
    <property type="protein sequence ID" value="CAG6684856.1"/>
    <property type="molecule type" value="Transcribed_RNA"/>
</dbReference>
<dbReference type="GO" id="GO:0000981">
    <property type="term" value="F:DNA-binding transcription factor activity, RNA polymerase II-specific"/>
    <property type="evidence" value="ECO:0007669"/>
    <property type="project" value="TreeGrafter"/>
</dbReference>
<dbReference type="GO" id="GO:0005634">
    <property type="term" value="C:nucleus"/>
    <property type="evidence" value="ECO:0007669"/>
    <property type="project" value="UniProtKB-SubCell"/>
</dbReference>
<evidence type="ECO:0000256" key="2">
    <source>
        <dbReference type="ARBA" id="ARBA00022723"/>
    </source>
</evidence>
<organism evidence="10">
    <name type="scientific">Cacopsylla melanoneura</name>
    <dbReference type="NCBI Taxonomy" id="428564"/>
    <lineage>
        <taxon>Eukaryota</taxon>
        <taxon>Metazoa</taxon>
        <taxon>Ecdysozoa</taxon>
        <taxon>Arthropoda</taxon>
        <taxon>Hexapoda</taxon>
        <taxon>Insecta</taxon>
        <taxon>Pterygota</taxon>
        <taxon>Neoptera</taxon>
        <taxon>Paraneoptera</taxon>
        <taxon>Hemiptera</taxon>
        <taxon>Sternorrhyncha</taxon>
        <taxon>Psylloidea</taxon>
        <taxon>Psyllidae</taxon>
        <taxon>Psyllinae</taxon>
        <taxon>Cacopsylla</taxon>
    </lineage>
</organism>
<feature type="region of interest" description="Disordered" evidence="8">
    <location>
        <begin position="723"/>
        <end position="772"/>
    </location>
</feature>
<dbReference type="Pfam" id="PF00096">
    <property type="entry name" value="zf-C2H2"/>
    <property type="match status" value="5"/>
</dbReference>
<dbReference type="PANTHER" id="PTHR24381">
    <property type="entry name" value="ZINC FINGER PROTEIN"/>
    <property type="match status" value="1"/>
</dbReference>
<reference evidence="10" key="1">
    <citation type="submission" date="2021-05" db="EMBL/GenBank/DDBJ databases">
        <authorList>
            <person name="Alioto T."/>
            <person name="Alioto T."/>
            <person name="Gomez Garrido J."/>
        </authorList>
    </citation>
    <scope>NUCLEOTIDE SEQUENCE</scope>
</reference>
<keyword evidence="4 7" id="KW-0863">Zinc-finger</keyword>
<dbReference type="PROSITE" id="PS50157">
    <property type="entry name" value="ZINC_FINGER_C2H2_2"/>
    <property type="match status" value="12"/>
</dbReference>
<feature type="compositionally biased region" description="Low complexity" evidence="8">
    <location>
        <begin position="735"/>
        <end position="750"/>
    </location>
</feature>
<feature type="region of interest" description="Disordered" evidence="8">
    <location>
        <begin position="114"/>
        <end position="174"/>
    </location>
</feature>
<feature type="domain" description="C2H2-type" evidence="9">
    <location>
        <begin position="554"/>
        <end position="582"/>
    </location>
</feature>
<feature type="domain" description="C2H2-type" evidence="9">
    <location>
        <begin position="774"/>
        <end position="802"/>
    </location>
</feature>
<feature type="compositionally biased region" description="Basic and acidic residues" evidence="8">
    <location>
        <begin position="868"/>
        <end position="879"/>
    </location>
</feature>
<feature type="domain" description="C2H2-type" evidence="9">
    <location>
        <begin position="977"/>
        <end position="1004"/>
    </location>
</feature>
<feature type="domain" description="C2H2-type" evidence="9">
    <location>
        <begin position="506"/>
        <end position="534"/>
    </location>
</feature>
<name>A0A8D8TD78_9HEMI</name>